<feature type="compositionally biased region" description="Basic and acidic residues" evidence="1">
    <location>
        <begin position="1"/>
        <end position="14"/>
    </location>
</feature>
<evidence type="ECO:0000256" key="1">
    <source>
        <dbReference type="SAM" id="MobiDB-lite"/>
    </source>
</evidence>
<feature type="region of interest" description="Disordered" evidence="1">
    <location>
        <begin position="52"/>
        <end position="76"/>
    </location>
</feature>
<keyword evidence="3" id="KW-1185">Reference proteome</keyword>
<protein>
    <submittedName>
        <fullName evidence="2">Uncharacterized protein</fullName>
    </submittedName>
</protein>
<proteinExistence type="predicted"/>
<evidence type="ECO:0000313" key="2">
    <source>
        <dbReference type="EMBL" id="EEZ62160.1"/>
    </source>
</evidence>
<gene>
    <name evidence="2" type="ORF">HMPREF0762_00252</name>
</gene>
<organism evidence="2 3">
    <name type="scientific">Slackia exigua (strain ATCC 700122 / DSM 15923 / CIP 105133 / JCM 11022 / KCTC 5966 / S-7)</name>
    <dbReference type="NCBI Taxonomy" id="649764"/>
    <lineage>
        <taxon>Bacteria</taxon>
        <taxon>Bacillati</taxon>
        <taxon>Actinomycetota</taxon>
        <taxon>Coriobacteriia</taxon>
        <taxon>Eggerthellales</taxon>
        <taxon>Eggerthellaceae</taxon>
        <taxon>Slackia</taxon>
    </lineage>
</organism>
<evidence type="ECO:0000313" key="3">
    <source>
        <dbReference type="Proteomes" id="UP000006001"/>
    </source>
</evidence>
<dbReference type="AlphaFoldDB" id="D0WEM2"/>
<dbReference type="Proteomes" id="UP000006001">
    <property type="component" value="Unassembled WGS sequence"/>
</dbReference>
<dbReference type="STRING" id="649764.HMPREF0762_00252"/>
<accession>D0WEM2</accession>
<reference evidence="2" key="1">
    <citation type="submission" date="2009-10" db="EMBL/GenBank/DDBJ databases">
        <authorList>
            <person name="Weinstock G."/>
            <person name="Sodergren E."/>
            <person name="Clifton S."/>
            <person name="Fulton L."/>
            <person name="Fulton B."/>
            <person name="Courtney L."/>
            <person name="Fronick C."/>
            <person name="Harrison M."/>
            <person name="Strong C."/>
            <person name="Farmer C."/>
            <person name="Delahaunty K."/>
            <person name="Markovic C."/>
            <person name="Hall O."/>
            <person name="Minx P."/>
            <person name="Tomlinson C."/>
            <person name="Mitreva M."/>
            <person name="Nelson J."/>
            <person name="Hou S."/>
            <person name="Wollam A."/>
            <person name="Pepin K.H."/>
            <person name="Johnson M."/>
            <person name="Bhonagiri V."/>
            <person name="Nash W.E."/>
            <person name="Warren W."/>
            <person name="Chinwalla A."/>
            <person name="Mardis E.R."/>
            <person name="Wilson R.K."/>
        </authorList>
    </citation>
    <scope>NUCLEOTIDE SEQUENCE [LARGE SCALE GENOMIC DNA]</scope>
    <source>
        <strain evidence="2">ATCC 700122</strain>
    </source>
</reference>
<name>D0WEM2_SLAES</name>
<dbReference type="HOGENOM" id="CLU_2652534_0_0_11"/>
<feature type="region of interest" description="Disordered" evidence="1">
    <location>
        <begin position="1"/>
        <end position="23"/>
    </location>
</feature>
<dbReference type="EMBL" id="ACUX02000004">
    <property type="protein sequence ID" value="EEZ62160.1"/>
    <property type="molecule type" value="Genomic_DNA"/>
</dbReference>
<comment type="caution">
    <text evidence="2">The sequence shown here is derived from an EMBL/GenBank/DDBJ whole genome shotgun (WGS) entry which is preliminary data.</text>
</comment>
<sequence>MHRPQGRREQRMAKDGGVSNSSSIPAARILLPDEAAFLNHVLDELTDAALPREARSGASAPSFALGRPAAERPRKS</sequence>